<dbReference type="Gene3D" id="1.20.1070.10">
    <property type="entry name" value="Rhodopsin 7-helix transmembrane proteins"/>
    <property type="match status" value="2"/>
</dbReference>
<dbReference type="InterPro" id="IPR000276">
    <property type="entry name" value="GPCR_Rhodpsn"/>
</dbReference>
<keyword evidence="7" id="KW-0675">Receptor</keyword>
<evidence type="ECO:0000256" key="3">
    <source>
        <dbReference type="ARBA" id="ARBA00022692"/>
    </source>
</evidence>
<dbReference type="EMBL" id="BMAT01002707">
    <property type="protein sequence ID" value="GFS12277.1"/>
    <property type="molecule type" value="Genomic_DNA"/>
</dbReference>
<gene>
    <name evidence="12" type="ORF">ElyMa_001368000</name>
</gene>
<dbReference type="GO" id="GO:0004930">
    <property type="term" value="F:G protein-coupled receptor activity"/>
    <property type="evidence" value="ECO:0007669"/>
    <property type="project" value="UniProtKB-KW"/>
</dbReference>
<evidence type="ECO:0000313" key="12">
    <source>
        <dbReference type="EMBL" id="GFS12277.1"/>
    </source>
</evidence>
<keyword evidence="3 10" id="KW-0812">Transmembrane</keyword>
<proteinExistence type="predicted"/>
<evidence type="ECO:0000256" key="4">
    <source>
        <dbReference type="ARBA" id="ARBA00022989"/>
    </source>
</evidence>
<evidence type="ECO:0000259" key="11">
    <source>
        <dbReference type="PROSITE" id="PS50262"/>
    </source>
</evidence>
<feature type="transmembrane region" description="Helical" evidence="10">
    <location>
        <begin position="83"/>
        <end position="105"/>
    </location>
</feature>
<keyword evidence="8" id="KW-0807">Transducer</keyword>
<evidence type="ECO:0000256" key="8">
    <source>
        <dbReference type="ARBA" id="ARBA00023224"/>
    </source>
</evidence>
<feature type="transmembrane region" description="Helical" evidence="10">
    <location>
        <begin position="609"/>
        <end position="636"/>
    </location>
</feature>
<comment type="subcellular location">
    <subcellularLocation>
        <location evidence="1">Cell membrane</location>
        <topology evidence="1">Multi-pass membrane protein</topology>
    </subcellularLocation>
</comment>
<feature type="transmembrane region" description="Helical" evidence="10">
    <location>
        <begin position="168"/>
        <end position="191"/>
    </location>
</feature>
<keyword evidence="2" id="KW-1003">Cell membrane</keyword>
<keyword evidence="13" id="KW-1185">Reference proteome</keyword>
<feature type="transmembrane region" description="Helical" evidence="10">
    <location>
        <begin position="29"/>
        <end position="45"/>
    </location>
</feature>
<evidence type="ECO:0000313" key="13">
    <source>
        <dbReference type="Proteomes" id="UP000762676"/>
    </source>
</evidence>
<reference evidence="12 13" key="1">
    <citation type="journal article" date="2021" name="Elife">
        <title>Chloroplast acquisition without the gene transfer in kleptoplastic sea slugs, Plakobranchus ocellatus.</title>
        <authorList>
            <person name="Maeda T."/>
            <person name="Takahashi S."/>
            <person name="Yoshida T."/>
            <person name="Shimamura S."/>
            <person name="Takaki Y."/>
            <person name="Nagai Y."/>
            <person name="Toyoda A."/>
            <person name="Suzuki Y."/>
            <person name="Arimoto A."/>
            <person name="Ishii H."/>
            <person name="Satoh N."/>
            <person name="Nishiyama T."/>
            <person name="Hasebe M."/>
            <person name="Maruyama T."/>
            <person name="Minagawa J."/>
            <person name="Obokata J."/>
            <person name="Shigenobu S."/>
        </authorList>
    </citation>
    <scope>NUCLEOTIDE SEQUENCE [LARGE SCALE GENOMIC DNA]</scope>
</reference>
<evidence type="ECO:0000256" key="5">
    <source>
        <dbReference type="ARBA" id="ARBA00023040"/>
    </source>
</evidence>
<protein>
    <recommendedName>
        <fullName evidence="11">G-protein coupled receptors family 1 profile domain-containing protein</fullName>
    </recommendedName>
</protein>
<accession>A0AAV4ISN7</accession>
<keyword evidence="6 10" id="KW-0472">Membrane</keyword>
<evidence type="ECO:0000256" key="9">
    <source>
        <dbReference type="SAM" id="MobiDB-lite"/>
    </source>
</evidence>
<keyword evidence="5" id="KW-0297">G-protein coupled receptor</keyword>
<feature type="transmembrane region" description="Helical" evidence="10">
    <location>
        <begin position="57"/>
        <end position="77"/>
    </location>
</feature>
<comment type="caution">
    <text evidence="12">The sequence shown here is derived from an EMBL/GenBank/DDBJ whole genome shotgun (WGS) entry which is preliminary data.</text>
</comment>
<evidence type="ECO:0000256" key="1">
    <source>
        <dbReference type="ARBA" id="ARBA00004651"/>
    </source>
</evidence>
<organism evidence="12 13">
    <name type="scientific">Elysia marginata</name>
    <dbReference type="NCBI Taxonomy" id="1093978"/>
    <lineage>
        <taxon>Eukaryota</taxon>
        <taxon>Metazoa</taxon>
        <taxon>Spiralia</taxon>
        <taxon>Lophotrochozoa</taxon>
        <taxon>Mollusca</taxon>
        <taxon>Gastropoda</taxon>
        <taxon>Heterobranchia</taxon>
        <taxon>Euthyneura</taxon>
        <taxon>Panpulmonata</taxon>
        <taxon>Sacoglossa</taxon>
        <taxon>Placobranchoidea</taxon>
        <taxon>Plakobranchidae</taxon>
        <taxon>Elysia</taxon>
    </lineage>
</organism>
<feature type="transmembrane region" description="Helical" evidence="10">
    <location>
        <begin position="648"/>
        <end position="668"/>
    </location>
</feature>
<evidence type="ECO:0000256" key="7">
    <source>
        <dbReference type="ARBA" id="ARBA00023170"/>
    </source>
</evidence>
<dbReference type="AlphaFoldDB" id="A0AAV4ISN7"/>
<evidence type="ECO:0000256" key="2">
    <source>
        <dbReference type="ARBA" id="ARBA00022475"/>
    </source>
</evidence>
<dbReference type="CDD" id="cd00637">
    <property type="entry name" value="7tm_classA_rhodopsin-like"/>
    <property type="match status" value="1"/>
</dbReference>
<dbReference type="PROSITE" id="PS50262">
    <property type="entry name" value="G_PROTEIN_RECEP_F1_2"/>
    <property type="match status" value="1"/>
</dbReference>
<feature type="transmembrane region" description="Helical" evidence="10">
    <location>
        <begin position="126"/>
        <end position="148"/>
    </location>
</feature>
<dbReference type="SUPFAM" id="SSF81321">
    <property type="entry name" value="Family A G protein-coupled receptor-like"/>
    <property type="match status" value="1"/>
</dbReference>
<sequence>MNESTALPSNISTGDFLRAENASSLRNRILGGSGMLFNIVAVLLLSMSRRIRPPVKLALISMSTTDLILMTTAAIWSPDLPCFPAVYIISSSILISYFMTALLAFHNYVAVFYPTRYQQILSLRKSLVAVVCCWLCGYLILLGCLGMSTPNCSTCYIIAYTPRLGLVVESSVCLLCAICTIALNLLVLVRIRQRDKKSTLRTLGPTTSGSQCPTREVEIGDRTCCTWPRKRSRSTVLPLCFTSSESQRVELTTSDLRVSSMEEFLPSSSSESTTSCCSALYSSRSTEQTKPHPLSKQGMEDQVDREDFASKNALEPGVYKGPCTSRIHHLEVPKARILNFTRKYKYPVNEISRRCFTRDDSEPNISGKNLPAKPMLQTVTSHSLATLSPSTVDEGNNASIYGNKRIYHEYNDHSKQKKIKRASNLNGPCNNQGVDNKKFDFEDVLSQQHQMYSEEKVDCQNGDYYDASGKTCRLQRKTGADSGKFKHTRKRLVSDCPSVERQTLEMFSVSNQVPHALNRMTVCSSLQCEEPALHQYHEMRDFANADFEQSGGETSTGGITTARLTSCTSQEDCGLNGNKNIFSNFRQIFSTSCGETQVQKRNWRNRTQYTLLILCSWCCFLSLPFVIYGAYVAIWVEDRISFSSSKHGIFISSLAVLNSLTNPLLYAWRFFEWRDIWRTLRRKTRSFNAQTE</sequence>
<evidence type="ECO:0000256" key="10">
    <source>
        <dbReference type="SAM" id="Phobius"/>
    </source>
</evidence>
<feature type="domain" description="G-protein coupled receptors family 1 profile" evidence="11">
    <location>
        <begin position="37"/>
        <end position="142"/>
    </location>
</feature>
<dbReference type="PANTHER" id="PTHR24249:SF411">
    <property type="entry name" value="G-PROTEIN COUPLED RECEPTORS FAMILY 1 PROFILE DOMAIN-CONTAINING PROTEIN"/>
    <property type="match status" value="1"/>
</dbReference>
<dbReference type="PANTHER" id="PTHR24249">
    <property type="entry name" value="HISTAMINE RECEPTOR-RELATED G-PROTEIN COUPLED RECEPTOR"/>
    <property type="match status" value="1"/>
</dbReference>
<dbReference type="InterPro" id="IPR017452">
    <property type="entry name" value="GPCR_Rhodpsn_7TM"/>
</dbReference>
<dbReference type="InterPro" id="IPR050569">
    <property type="entry name" value="TAAR"/>
</dbReference>
<feature type="region of interest" description="Disordered" evidence="9">
    <location>
        <begin position="284"/>
        <end position="303"/>
    </location>
</feature>
<dbReference type="PRINTS" id="PR00237">
    <property type="entry name" value="GPCRRHODOPSN"/>
</dbReference>
<dbReference type="Proteomes" id="UP000762676">
    <property type="component" value="Unassembled WGS sequence"/>
</dbReference>
<keyword evidence="4 10" id="KW-1133">Transmembrane helix</keyword>
<evidence type="ECO:0000256" key="6">
    <source>
        <dbReference type="ARBA" id="ARBA00023136"/>
    </source>
</evidence>
<name>A0AAV4ISN7_9GAST</name>
<dbReference type="GO" id="GO:0005886">
    <property type="term" value="C:plasma membrane"/>
    <property type="evidence" value="ECO:0007669"/>
    <property type="project" value="UniProtKB-SubCell"/>
</dbReference>